<reference evidence="1 2" key="1">
    <citation type="submission" date="2018-05" db="EMBL/GenBank/DDBJ databases">
        <title>Komagataeibacter cocois sp. nov., for a novel cellulose- producing strain isolated from coconut milk.</title>
        <authorList>
            <person name="Liu L."/>
            <person name="Wang Y."/>
            <person name="Liu S."/>
            <person name="Bi J."/>
            <person name="Chen H."/>
            <person name="Deng J."/>
            <person name="Zhang C."/>
            <person name="Hu Q."/>
            <person name="Li C."/>
        </authorList>
    </citation>
    <scope>NUCLEOTIDE SEQUENCE [LARGE SCALE GENOMIC DNA]</scope>
    <source>
        <strain evidence="1 2">WE7</strain>
    </source>
</reference>
<proteinExistence type="predicted"/>
<evidence type="ECO:0000313" key="1">
    <source>
        <dbReference type="EMBL" id="RBM05925.1"/>
    </source>
</evidence>
<dbReference type="Proteomes" id="UP000252680">
    <property type="component" value="Unassembled WGS sequence"/>
</dbReference>
<dbReference type="EMBL" id="QEXL01000015">
    <property type="protein sequence ID" value="RBM05925.1"/>
    <property type="molecule type" value="Genomic_DNA"/>
</dbReference>
<sequence length="82" mass="9511">MKFISSKPEDIRAFHRFCAALNIRKGNFESAATCLSYVGEDLPRADLHNYASLWDQEWRSVVKHPREQESLDVHHQAQASIR</sequence>
<organism evidence="1 2">
    <name type="scientific">Novacetimonas cocois</name>
    <dbReference type="NCBI Taxonomy" id="1747507"/>
    <lineage>
        <taxon>Bacteria</taxon>
        <taxon>Pseudomonadati</taxon>
        <taxon>Pseudomonadota</taxon>
        <taxon>Alphaproteobacteria</taxon>
        <taxon>Acetobacterales</taxon>
        <taxon>Acetobacteraceae</taxon>
        <taxon>Novacetimonas</taxon>
    </lineage>
</organism>
<evidence type="ECO:0000313" key="2">
    <source>
        <dbReference type="Proteomes" id="UP000252680"/>
    </source>
</evidence>
<name>A0A365YUJ0_9PROT</name>
<accession>A0A365YUJ0</accession>
<comment type="caution">
    <text evidence="1">The sequence shown here is derived from an EMBL/GenBank/DDBJ whole genome shotgun (WGS) entry which is preliminary data.</text>
</comment>
<gene>
    <name evidence="1" type="ORF">NJLHNGOC_11710</name>
</gene>
<protein>
    <submittedName>
        <fullName evidence="1">Uncharacterized protein</fullName>
    </submittedName>
</protein>
<dbReference type="AlphaFoldDB" id="A0A365YUJ0"/>
<keyword evidence="2" id="KW-1185">Reference proteome</keyword>